<dbReference type="InterPro" id="IPR050553">
    <property type="entry name" value="Thioredoxin_ResA/DsbE_sf"/>
</dbReference>
<dbReference type="EMBL" id="VLNR01000003">
    <property type="protein sequence ID" value="TSE11045.1"/>
    <property type="molecule type" value="Genomic_DNA"/>
</dbReference>
<dbReference type="PANTHER" id="PTHR42852:SF6">
    <property type="entry name" value="THIOL:DISULFIDE INTERCHANGE PROTEIN DSBE"/>
    <property type="match status" value="1"/>
</dbReference>
<reference evidence="6 7" key="1">
    <citation type="submission" date="2019-07" db="EMBL/GenBank/DDBJ databases">
        <title>The draft genome sequence of Aquimarina algiphila M91.</title>
        <authorList>
            <person name="Meng X."/>
        </authorList>
    </citation>
    <scope>NUCLEOTIDE SEQUENCE [LARGE SCALE GENOMIC DNA]</scope>
    <source>
        <strain evidence="6 7">M91</strain>
    </source>
</reference>
<dbReference type="GO" id="GO:0030313">
    <property type="term" value="C:cell envelope"/>
    <property type="evidence" value="ECO:0007669"/>
    <property type="project" value="UniProtKB-SubCell"/>
</dbReference>
<comment type="subcellular location">
    <subcellularLocation>
        <location evidence="1">Cell envelope</location>
    </subcellularLocation>
</comment>
<dbReference type="Proteomes" id="UP000318833">
    <property type="component" value="Unassembled WGS sequence"/>
</dbReference>
<dbReference type="InterPro" id="IPR036249">
    <property type="entry name" value="Thioredoxin-like_sf"/>
</dbReference>
<dbReference type="InterPro" id="IPR013766">
    <property type="entry name" value="Thioredoxin_domain"/>
</dbReference>
<dbReference type="SUPFAM" id="SSF52833">
    <property type="entry name" value="Thioredoxin-like"/>
    <property type="match status" value="1"/>
</dbReference>
<sequence length="468" mass="53190">MKIKSFLLSLGCVLFLVSCNKENKTEKVDYVLFSGTVKNAVENEIKIYGDGNNFGQTIVIKEDGTFSDTLKIDTKGTYGFIIGQERSSIYLDFGNQLNLSIDVKEFDESIKYTGAGSDENNYLAEKLLLQESFLSEGPEGYKNLFSKDAKEFKNEALKQEQAKNELLKKFTNINPEFVSIQTSDNHYEYLSMINDFKGNHAYYTKKTGYKTPAGFLDELTSFDIDNSKDFESSQAYRRLVMSVFDRISSEKADADNIPFDKAQMESLSKIKSKNIRNILIKNIAYQVSPRNDNAVELYNMIMAASDDEEFKSELTQQFEKVKQLVKGNESPVFNNYENFAGGTTSLNDLKGKYVYIDVWATWCGPCKAEIPHLKKKEKEFHNKNIEFVSISIDKKAQHDAWKKMVTEKELGGIQLFADNNWSSQFIVDYGIQGIPRFILIDPNGKIVSASAPRPSDAKLLDVFKELKI</sequence>
<comment type="caution">
    <text evidence="6">The sequence shown here is derived from an EMBL/GenBank/DDBJ whole genome shotgun (WGS) entry which is preliminary data.</text>
</comment>
<keyword evidence="4" id="KW-0676">Redox-active center</keyword>
<dbReference type="CDD" id="cd02966">
    <property type="entry name" value="TlpA_like_family"/>
    <property type="match status" value="1"/>
</dbReference>
<feature type="domain" description="Thioredoxin" evidence="5">
    <location>
        <begin position="324"/>
        <end position="468"/>
    </location>
</feature>
<organism evidence="6 7">
    <name type="scientific">Aquimarina algiphila</name>
    <dbReference type="NCBI Taxonomy" id="2047982"/>
    <lineage>
        <taxon>Bacteria</taxon>
        <taxon>Pseudomonadati</taxon>
        <taxon>Bacteroidota</taxon>
        <taxon>Flavobacteriia</taxon>
        <taxon>Flavobacteriales</taxon>
        <taxon>Flavobacteriaceae</taxon>
        <taxon>Aquimarina</taxon>
    </lineage>
</organism>
<gene>
    <name evidence="6" type="ORF">FOF46_02125</name>
</gene>
<evidence type="ECO:0000313" key="7">
    <source>
        <dbReference type="Proteomes" id="UP000318833"/>
    </source>
</evidence>
<accession>A0A554VR06</accession>
<evidence type="ECO:0000256" key="4">
    <source>
        <dbReference type="ARBA" id="ARBA00023284"/>
    </source>
</evidence>
<dbReference type="AlphaFoldDB" id="A0A554VR06"/>
<keyword evidence="7" id="KW-1185">Reference proteome</keyword>
<keyword evidence="2" id="KW-0201">Cytochrome c-type biogenesis</keyword>
<evidence type="ECO:0000256" key="3">
    <source>
        <dbReference type="ARBA" id="ARBA00023157"/>
    </source>
</evidence>
<dbReference type="GO" id="GO:0017004">
    <property type="term" value="P:cytochrome complex assembly"/>
    <property type="evidence" value="ECO:0007669"/>
    <property type="project" value="UniProtKB-KW"/>
</dbReference>
<dbReference type="Gene3D" id="3.40.30.10">
    <property type="entry name" value="Glutaredoxin"/>
    <property type="match status" value="1"/>
</dbReference>
<evidence type="ECO:0000259" key="5">
    <source>
        <dbReference type="PROSITE" id="PS51352"/>
    </source>
</evidence>
<evidence type="ECO:0000313" key="6">
    <source>
        <dbReference type="EMBL" id="TSE11045.1"/>
    </source>
</evidence>
<dbReference type="PROSITE" id="PS51352">
    <property type="entry name" value="THIOREDOXIN_2"/>
    <property type="match status" value="1"/>
</dbReference>
<keyword evidence="3" id="KW-1015">Disulfide bond</keyword>
<evidence type="ECO:0000256" key="1">
    <source>
        <dbReference type="ARBA" id="ARBA00004196"/>
    </source>
</evidence>
<name>A0A554VR06_9FLAO</name>
<dbReference type="InterPro" id="IPR000866">
    <property type="entry name" value="AhpC/TSA"/>
</dbReference>
<dbReference type="GO" id="GO:0016491">
    <property type="term" value="F:oxidoreductase activity"/>
    <property type="evidence" value="ECO:0007669"/>
    <property type="project" value="InterPro"/>
</dbReference>
<proteinExistence type="predicted"/>
<dbReference type="PANTHER" id="PTHR42852">
    <property type="entry name" value="THIOL:DISULFIDE INTERCHANGE PROTEIN DSBE"/>
    <property type="match status" value="1"/>
</dbReference>
<dbReference type="OrthoDB" id="743079at2"/>
<dbReference type="RefSeq" id="WP_143915319.1">
    <property type="nucleotide sequence ID" value="NZ_CANMIK010000027.1"/>
</dbReference>
<protein>
    <submittedName>
        <fullName evidence="6">TlpA family protein disulfide reductase</fullName>
    </submittedName>
</protein>
<evidence type="ECO:0000256" key="2">
    <source>
        <dbReference type="ARBA" id="ARBA00022748"/>
    </source>
</evidence>
<dbReference type="PROSITE" id="PS51257">
    <property type="entry name" value="PROKAR_LIPOPROTEIN"/>
    <property type="match status" value="1"/>
</dbReference>
<dbReference type="GO" id="GO:0016209">
    <property type="term" value="F:antioxidant activity"/>
    <property type="evidence" value="ECO:0007669"/>
    <property type="project" value="InterPro"/>
</dbReference>
<dbReference type="Pfam" id="PF00578">
    <property type="entry name" value="AhpC-TSA"/>
    <property type="match status" value="1"/>
</dbReference>